<keyword evidence="4" id="KW-1185">Reference proteome</keyword>
<keyword evidence="2" id="KW-1133">Transmembrane helix</keyword>
<feature type="transmembrane region" description="Helical" evidence="2">
    <location>
        <begin position="20"/>
        <end position="41"/>
    </location>
</feature>
<evidence type="ECO:0000313" key="3">
    <source>
        <dbReference type="EMBL" id="TWU10938.1"/>
    </source>
</evidence>
<sequence>MLSHPSAYHIKSFCEMHTRSIYMVIVAVAVAAVSFVFMFLASRNLFNDKSGIRLHVLFPIAEGLEPGIDVIYFGDVVGRVVRVKKDNKRLLAELVIMEEPKIKRSFAPCFVSSDIASKRSNHVVFKRIEKSRLVNSLGLSNDLVELPFVDGELVGYGLAEGVEEEGPYGKSNGTGVVSEQLPNEPE</sequence>
<evidence type="ECO:0008006" key="5">
    <source>
        <dbReference type="Google" id="ProtNLM"/>
    </source>
</evidence>
<keyword evidence="2" id="KW-0812">Transmembrane</keyword>
<protein>
    <recommendedName>
        <fullName evidence="5">Mce/MlaD domain-containing protein</fullName>
    </recommendedName>
</protein>
<dbReference type="Proteomes" id="UP000319908">
    <property type="component" value="Unassembled WGS sequence"/>
</dbReference>
<gene>
    <name evidence="3" type="ORF">Poly21_48440</name>
</gene>
<evidence type="ECO:0000256" key="2">
    <source>
        <dbReference type="SAM" id="Phobius"/>
    </source>
</evidence>
<dbReference type="EMBL" id="SJPU01000003">
    <property type="protein sequence ID" value="TWU10938.1"/>
    <property type="molecule type" value="Genomic_DNA"/>
</dbReference>
<evidence type="ECO:0000256" key="1">
    <source>
        <dbReference type="SAM" id="MobiDB-lite"/>
    </source>
</evidence>
<feature type="region of interest" description="Disordered" evidence="1">
    <location>
        <begin position="163"/>
        <end position="186"/>
    </location>
</feature>
<keyword evidence="2" id="KW-0472">Membrane</keyword>
<proteinExistence type="predicted"/>
<reference evidence="3 4" key="1">
    <citation type="journal article" date="2020" name="Antonie Van Leeuwenhoek">
        <title>Rhodopirellula heiligendammensis sp. nov., Rhodopirellula pilleata sp. nov., and Rhodopirellula solitaria sp. nov. isolated from natural or artificial marine surfaces in Northern Germany and California, USA, and emended description of the genus Rhodopirellula.</title>
        <authorList>
            <person name="Kallscheuer N."/>
            <person name="Wiegand S."/>
            <person name="Jogler M."/>
            <person name="Boedeker C."/>
            <person name="Peeters S.H."/>
            <person name="Rast P."/>
            <person name="Heuer A."/>
            <person name="Jetten M.S.M."/>
            <person name="Rohde M."/>
            <person name="Jogler C."/>
        </authorList>
    </citation>
    <scope>NUCLEOTIDE SEQUENCE [LARGE SCALE GENOMIC DNA]</scope>
    <source>
        <strain evidence="3 4">Poly21</strain>
    </source>
</reference>
<dbReference type="AlphaFoldDB" id="A0A5C6BFV5"/>
<evidence type="ECO:0000313" key="4">
    <source>
        <dbReference type="Proteomes" id="UP000319908"/>
    </source>
</evidence>
<comment type="caution">
    <text evidence="3">The sequence shown here is derived from an EMBL/GenBank/DDBJ whole genome shotgun (WGS) entry which is preliminary data.</text>
</comment>
<feature type="compositionally biased region" description="Polar residues" evidence="1">
    <location>
        <begin position="171"/>
        <end position="186"/>
    </location>
</feature>
<name>A0A5C6BFV5_9BACT</name>
<organism evidence="3 4">
    <name type="scientific">Allorhodopirellula heiligendammensis</name>
    <dbReference type="NCBI Taxonomy" id="2714739"/>
    <lineage>
        <taxon>Bacteria</taxon>
        <taxon>Pseudomonadati</taxon>
        <taxon>Planctomycetota</taxon>
        <taxon>Planctomycetia</taxon>
        <taxon>Pirellulales</taxon>
        <taxon>Pirellulaceae</taxon>
        <taxon>Allorhodopirellula</taxon>
    </lineage>
</organism>
<accession>A0A5C6BFV5</accession>